<dbReference type="Gene3D" id="3.40.50.300">
    <property type="entry name" value="P-loop containing nucleotide triphosphate hydrolases"/>
    <property type="match status" value="1"/>
</dbReference>
<keyword evidence="3" id="KW-0547">Nucleotide-binding</keyword>
<dbReference type="GO" id="GO:0016887">
    <property type="term" value="F:ATP hydrolysis activity"/>
    <property type="evidence" value="ECO:0007669"/>
    <property type="project" value="InterPro"/>
</dbReference>
<proteinExistence type="inferred from homology"/>
<dbReference type="PROSITE" id="PS50893">
    <property type="entry name" value="ABC_TRANSPORTER_2"/>
    <property type="match status" value="1"/>
</dbReference>
<dbReference type="PANTHER" id="PTHR43166">
    <property type="entry name" value="AMINO ACID IMPORT ATP-BINDING PROTEIN"/>
    <property type="match status" value="1"/>
</dbReference>
<sequence length="255" mass="27677">MIRVRNVSKSFGTNRVLDDVSLDIRKGEVRCIIGPSGSGKSTLLRCLNALTDFDSGAIVLDDTRIGYTERGSVLKPWTGREAANFRRRVGLVSQHVNLFSHRTVLENVIEGPVQVLGTSRAVAVRAASDLLARVGLADKHDSYPSQLSGGQQQRAAIARALAMDPKVMLFDEATSALDPELVAEVLGVMQALASDGMTMVVVTHEMRFAEEVGDTVAVMEAGRIIEDGTASDVFSRPRHQRTVDFLKDHSGFRTA</sequence>
<gene>
    <name evidence="6" type="ORF">WH87_00510</name>
</gene>
<keyword evidence="2" id="KW-0813">Transport</keyword>
<evidence type="ECO:0000256" key="2">
    <source>
        <dbReference type="ARBA" id="ARBA00022448"/>
    </source>
</evidence>
<dbReference type="InterPro" id="IPR030679">
    <property type="entry name" value="ABC_ATPase_HisP-typ"/>
</dbReference>
<comment type="caution">
    <text evidence="6">The sequence shown here is derived from an EMBL/GenBank/DDBJ whole genome shotgun (WGS) entry which is preliminary data.</text>
</comment>
<dbReference type="PIRSF" id="PIRSF039085">
    <property type="entry name" value="ABC_ATPase_HisP"/>
    <property type="match status" value="1"/>
</dbReference>
<name>A0A0F5QKH7_9HYPH</name>
<reference evidence="6 7" key="1">
    <citation type="submission" date="2015-03" db="EMBL/GenBank/DDBJ databases">
        <authorList>
            <person name="Lepp D."/>
            <person name="Hassan Y.I."/>
            <person name="Li X.-Z."/>
            <person name="Zhou T."/>
        </authorList>
    </citation>
    <scope>NUCLEOTIDE SEQUENCE [LARGE SCALE GENOMIC DNA]</scope>
    <source>
        <strain evidence="6 7">E84</strain>
    </source>
</reference>
<dbReference type="PATRIC" id="fig|1293439.3.peg.109"/>
<dbReference type="InterPro" id="IPR017871">
    <property type="entry name" value="ABC_transporter-like_CS"/>
</dbReference>
<evidence type="ECO:0000256" key="3">
    <source>
        <dbReference type="ARBA" id="ARBA00022741"/>
    </source>
</evidence>
<dbReference type="Proteomes" id="UP000033411">
    <property type="component" value="Unassembled WGS sequence"/>
</dbReference>
<dbReference type="SMART" id="SM00382">
    <property type="entry name" value="AAA"/>
    <property type="match status" value="1"/>
</dbReference>
<dbReference type="InterPro" id="IPR027417">
    <property type="entry name" value="P-loop_NTPase"/>
</dbReference>
<dbReference type="GO" id="GO:0005524">
    <property type="term" value="F:ATP binding"/>
    <property type="evidence" value="ECO:0007669"/>
    <property type="project" value="UniProtKB-KW"/>
</dbReference>
<dbReference type="InterPro" id="IPR003593">
    <property type="entry name" value="AAA+_ATPase"/>
</dbReference>
<dbReference type="STRING" id="1293439.WH87_00510"/>
<protein>
    <submittedName>
        <fullName evidence="6">Arginine ABC transporter ATP-binding protein</fullName>
    </submittedName>
</protein>
<dbReference type="AlphaFoldDB" id="A0A0F5QKH7"/>
<dbReference type="Pfam" id="PF00005">
    <property type="entry name" value="ABC_tran"/>
    <property type="match status" value="1"/>
</dbReference>
<dbReference type="SUPFAM" id="SSF52540">
    <property type="entry name" value="P-loop containing nucleoside triphosphate hydrolases"/>
    <property type="match status" value="1"/>
</dbReference>
<dbReference type="PROSITE" id="PS00211">
    <property type="entry name" value="ABC_TRANSPORTER_1"/>
    <property type="match status" value="1"/>
</dbReference>
<keyword evidence="4 6" id="KW-0067">ATP-binding</keyword>
<dbReference type="PANTHER" id="PTHR43166:SF4">
    <property type="entry name" value="PHOSPHONATES IMPORT ATP-BINDING PROTEIN PHNC"/>
    <property type="match status" value="1"/>
</dbReference>
<feature type="domain" description="ABC transporter" evidence="5">
    <location>
        <begin position="2"/>
        <end position="246"/>
    </location>
</feature>
<keyword evidence="7" id="KW-1185">Reference proteome</keyword>
<organism evidence="6 7">
    <name type="scientific">Devosia epidermidihirudinis</name>
    <dbReference type="NCBI Taxonomy" id="1293439"/>
    <lineage>
        <taxon>Bacteria</taxon>
        <taxon>Pseudomonadati</taxon>
        <taxon>Pseudomonadota</taxon>
        <taxon>Alphaproteobacteria</taxon>
        <taxon>Hyphomicrobiales</taxon>
        <taxon>Devosiaceae</taxon>
        <taxon>Devosia</taxon>
    </lineage>
</organism>
<dbReference type="EMBL" id="LANJ01000001">
    <property type="protein sequence ID" value="KKC41512.1"/>
    <property type="molecule type" value="Genomic_DNA"/>
</dbReference>
<evidence type="ECO:0000313" key="6">
    <source>
        <dbReference type="EMBL" id="KKC41512.1"/>
    </source>
</evidence>
<dbReference type="CDD" id="cd03262">
    <property type="entry name" value="ABC_HisP_GlnQ"/>
    <property type="match status" value="1"/>
</dbReference>
<evidence type="ECO:0000259" key="5">
    <source>
        <dbReference type="PROSITE" id="PS50893"/>
    </source>
</evidence>
<comment type="similarity">
    <text evidence="1">Belongs to the ABC transporter superfamily.</text>
</comment>
<dbReference type="InterPro" id="IPR050086">
    <property type="entry name" value="MetN_ABC_transporter-like"/>
</dbReference>
<evidence type="ECO:0000256" key="4">
    <source>
        <dbReference type="ARBA" id="ARBA00022840"/>
    </source>
</evidence>
<dbReference type="InterPro" id="IPR003439">
    <property type="entry name" value="ABC_transporter-like_ATP-bd"/>
</dbReference>
<dbReference type="GO" id="GO:0015424">
    <property type="term" value="F:ABC-type amino acid transporter activity"/>
    <property type="evidence" value="ECO:0007669"/>
    <property type="project" value="InterPro"/>
</dbReference>
<accession>A0A0F5QKH7</accession>
<evidence type="ECO:0000256" key="1">
    <source>
        <dbReference type="ARBA" id="ARBA00005417"/>
    </source>
</evidence>
<evidence type="ECO:0000313" key="7">
    <source>
        <dbReference type="Proteomes" id="UP000033411"/>
    </source>
</evidence>